<evidence type="ECO:0000313" key="9">
    <source>
        <dbReference type="EMBL" id="PPK80429.1"/>
    </source>
</evidence>
<keyword evidence="7 8" id="KW-0472">Membrane</keyword>
<feature type="transmembrane region" description="Helical" evidence="8">
    <location>
        <begin position="152"/>
        <end position="174"/>
    </location>
</feature>
<gene>
    <name evidence="9" type="ORF">BXY41_10619</name>
</gene>
<feature type="transmembrane region" description="Helical" evidence="8">
    <location>
        <begin position="124"/>
        <end position="145"/>
    </location>
</feature>
<dbReference type="GO" id="GO:0005886">
    <property type="term" value="C:plasma membrane"/>
    <property type="evidence" value="ECO:0007669"/>
    <property type="project" value="UniProtKB-SubCell"/>
</dbReference>
<dbReference type="RefSeq" id="WP_104437133.1">
    <property type="nucleotide sequence ID" value="NZ_PTJA01000006.1"/>
</dbReference>
<dbReference type="FunFam" id="1.10.3470.10:FF:000001">
    <property type="entry name" value="Vitamin B12 ABC transporter permease BtuC"/>
    <property type="match status" value="1"/>
</dbReference>
<dbReference type="Proteomes" id="UP000237749">
    <property type="component" value="Unassembled WGS sequence"/>
</dbReference>
<feature type="transmembrane region" description="Helical" evidence="8">
    <location>
        <begin position="285"/>
        <end position="303"/>
    </location>
</feature>
<feature type="transmembrane region" description="Helical" evidence="8">
    <location>
        <begin position="244"/>
        <end position="273"/>
    </location>
</feature>
<dbReference type="InterPro" id="IPR000522">
    <property type="entry name" value="ABC_transptr_permease_BtuC"/>
</dbReference>
<evidence type="ECO:0000313" key="10">
    <source>
        <dbReference type="Proteomes" id="UP000237749"/>
    </source>
</evidence>
<feature type="transmembrane region" description="Helical" evidence="8">
    <location>
        <begin position="12"/>
        <end position="31"/>
    </location>
</feature>
<comment type="similarity">
    <text evidence="2">Belongs to the binding-protein-dependent transport system permease family. FecCD subfamily.</text>
</comment>
<feature type="transmembrane region" description="Helical" evidence="8">
    <location>
        <begin position="205"/>
        <end position="224"/>
    </location>
</feature>
<comment type="caution">
    <text evidence="9">The sequence shown here is derived from an EMBL/GenBank/DDBJ whole genome shotgun (WGS) entry which is preliminary data.</text>
</comment>
<dbReference type="Pfam" id="PF01032">
    <property type="entry name" value="FecCD"/>
    <property type="match status" value="1"/>
</dbReference>
<evidence type="ECO:0000256" key="2">
    <source>
        <dbReference type="ARBA" id="ARBA00007935"/>
    </source>
</evidence>
<dbReference type="SUPFAM" id="SSF81345">
    <property type="entry name" value="ABC transporter involved in vitamin B12 uptake, BtuC"/>
    <property type="match status" value="1"/>
</dbReference>
<dbReference type="OrthoDB" id="9811721at2"/>
<protein>
    <submittedName>
        <fullName evidence="9">Iron complex transport system permease protein</fullName>
    </submittedName>
</protein>
<reference evidence="9 10" key="1">
    <citation type="submission" date="2018-02" db="EMBL/GenBank/DDBJ databases">
        <title>Genomic Encyclopedia of Archaeal and Bacterial Type Strains, Phase II (KMG-II): from individual species to whole genera.</title>
        <authorList>
            <person name="Goeker M."/>
        </authorList>
    </citation>
    <scope>NUCLEOTIDE SEQUENCE [LARGE SCALE GENOMIC DNA]</scope>
    <source>
        <strain evidence="9 10">DSM 3808</strain>
    </source>
</reference>
<dbReference type="GO" id="GO:0033214">
    <property type="term" value="P:siderophore-iron import into cell"/>
    <property type="evidence" value="ECO:0007669"/>
    <property type="project" value="TreeGrafter"/>
</dbReference>
<evidence type="ECO:0000256" key="3">
    <source>
        <dbReference type="ARBA" id="ARBA00022448"/>
    </source>
</evidence>
<dbReference type="CDD" id="cd06550">
    <property type="entry name" value="TM_ABC_iron-siderophores_like"/>
    <property type="match status" value="1"/>
</dbReference>
<keyword evidence="6 8" id="KW-1133">Transmembrane helix</keyword>
<evidence type="ECO:0000256" key="1">
    <source>
        <dbReference type="ARBA" id="ARBA00004651"/>
    </source>
</evidence>
<comment type="subcellular location">
    <subcellularLocation>
        <location evidence="1">Cell membrane</location>
        <topology evidence="1">Multi-pass membrane protein</topology>
    </subcellularLocation>
</comment>
<keyword evidence="5 8" id="KW-0812">Transmembrane</keyword>
<dbReference type="InterPro" id="IPR037294">
    <property type="entry name" value="ABC_BtuC-like"/>
</dbReference>
<dbReference type="GO" id="GO:0022857">
    <property type="term" value="F:transmembrane transporter activity"/>
    <property type="evidence" value="ECO:0007669"/>
    <property type="project" value="InterPro"/>
</dbReference>
<dbReference type="Gene3D" id="1.10.3470.10">
    <property type="entry name" value="ABC transporter involved in vitamin B12 uptake, BtuC"/>
    <property type="match status" value="1"/>
</dbReference>
<keyword evidence="10" id="KW-1185">Reference proteome</keyword>
<feature type="transmembrane region" description="Helical" evidence="8">
    <location>
        <begin position="100"/>
        <end position="118"/>
    </location>
</feature>
<proteinExistence type="inferred from homology"/>
<dbReference type="AlphaFoldDB" id="A0A2S6HS42"/>
<evidence type="ECO:0000256" key="7">
    <source>
        <dbReference type="ARBA" id="ARBA00023136"/>
    </source>
</evidence>
<feature type="transmembrane region" description="Helical" evidence="8">
    <location>
        <begin position="68"/>
        <end position="88"/>
    </location>
</feature>
<sequence length="340" mass="36405">MNKERNNQYNNVTIFLFLLLIIISIFALLVGQYSVSLSDLFDIITKKTDQTLGNTLETAEHVLFQVRIPRIILAGLVGAGLSISGAALQGTFQNPLVSPDLLGVCSGAGFGAALGILLGNGSGLFTPVLSLAFGLISVFLVYFFTGTKNHINILYVILGGIIVSSIFTALISLIKYVADSAQTLPAITFWQMGSFANATYHDIKISFIPVVTGIVGLILLRWKINLLSLGDEDCYTLGINPNSTRWLIILFTALTTAGCVTVSGVIGWVGLVIPHICRKFVGVNHGYLLPTSCLAGAVFMILVDTAARNFTAAEIPIGILTALIGAPFFAVIYRKGTETR</sequence>
<keyword evidence="4" id="KW-1003">Cell membrane</keyword>
<dbReference type="PANTHER" id="PTHR30472">
    <property type="entry name" value="FERRIC ENTEROBACTIN TRANSPORT SYSTEM PERMEASE PROTEIN"/>
    <property type="match status" value="1"/>
</dbReference>
<name>A0A2S6HS42_9FIRM</name>
<organism evidence="9 10">
    <name type="scientific">Lacrimispora xylanisolvens</name>
    <dbReference type="NCBI Taxonomy" id="384636"/>
    <lineage>
        <taxon>Bacteria</taxon>
        <taxon>Bacillati</taxon>
        <taxon>Bacillota</taxon>
        <taxon>Clostridia</taxon>
        <taxon>Lachnospirales</taxon>
        <taxon>Lachnospiraceae</taxon>
        <taxon>Lacrimispora</taxon>
    </lineage>
</organism>
<evidence type="ECO:0000256" key="5">
    <source>
        <dbReference type="ARBA" id="ARBA00022692"/>
    </source>
</evidence>
<dbReference type="EMBL" id="PTJA01000006">
    <property type="protein sequence ID" value="PPK80429.1"/>
    <property type="molecule type" value="Genomic_DNA"/>
</dbReference>
<evidence type="ECO:0000256" key="8">
    <source>
        <dbReference type="SAM" id="Phobius"/>
    </source>
</evidence>
<evidence type="ECO:0000256" key="4">
    <source>
        <dbReference type="ARBA" id="ARBA00022475"/>
    </source>
</evidence>
<evidence type="ECO:0000256" key="6">
    <source>
        <dbReference type="ARBA" id="ARBA00022989"/>
    </source>
</evidence>
<accession>A0A2S6HS42</accession>
<keyword evidence="3" id="KW-0813">Transport</keyword>
<feature type="transmembrane region" description="Helical" evidence="8">
    <location>
        <begin position="315"/>
        <end position="333"/>
    </location>
</feature>
<dbReference type="PANTHER" id="PTHR30472:SF70">
    <property type="entry name" value="MOLYBDATE IMPORT SYSTEM PERMEASE PROTEIN MOLB"/>
    <property type="match status" value="1"/>
</dbReference>